<accession>A0A5C4V5B1</accession>
<keyword evidence="2" id="KW-0067">ATP-binding</keyword>
<evidence type="ECO:0000313" key="4">
    <source>
        <dbReference type="EMBL" id="TNM30259.1"/>
    </source>
</evidence>
<dbReference type="InterPro" id="IPR027417">
    <property type="entry name" value="P-loop_NTPase"/>
</dbReference>
<dbReference type="SUPFAM" id="SSF52540">
    <property type="entry name" value="P-loop containing nucleoside triphosphate hydrolases"/>
    <property type="match status" value="1"/>
</dbReference>
<evidence type="ECO:0000256" key="1">
    <source>
        <dbReference type="ARBA" id="ARBA00022741"/>
    </source>
</evidence>
<dbReference type="InterPro" id="IPR003593">
    <property type="entry name" value="AAA+_ATPase"/>
</dbReference>
<gene>
    <name evidence="4" type="ORF">FH715_12955</name>
</gene>
<dbReference type="GO" id="GO:0004016">
    <property type="term" value="F:adenylate cyclase activity"/>
    <property type="evidence" value="ECO:0007669"/>
    <property type="project" value="TreeGrafter"/>
</dbReference>
<evidence type="ECO:0000259" key="3">
    <source>
        <dbReference type="SMART" id="SM00382"/>
    </source>
</evidence>
<feature type="domain" description="AAA+ ATPase" evidence="3">
    <location>
        <begin position="53"/>
        <end position="197"/>
    </location>
</feature>
<dbReference type="EMBL" id="VDGT01000008">
    <property type="protein sequence ID" value="TNM30259.1"/>
    <property type="molecule type" value="Genomic_DNA"/>
</dbReference>
<dbReference type="Gene3D" id="3.40.50.300">
    <property type="entry name" value="P-loop containing nucleotide triphosphate hydrolases"/>
    <property type="match status" value="1"/>
</dbReference>
<proteinExistence type="predicted"/>
<keyword evidence="5" id="KW-1185">Reference proteome</keyword>
<dbReference type="GO" id="GO:0005737">
    <property type="term" value="C:cytoplasm"/>
    <property type="evidence" value="ECO:0007669"/>
    <property type="project" value="TreeGrafter"/>
</dbReference>
<dbReference type="Pfam" id="PF13191">
    <property type="entry name" value="AAA_16"/>
    <property type="match status" value="1"/>
</dbReference>
<keyword evidence="1" id="KW-0547">Nucleotide-binding</keyword>
<dbReference type="SMART" id="SM00382">
    <property type="entry name" value="AAA"/>
    <property type="match status" value="1"/>
</dbReference>
<name>A0A5C4V5B1_9ACTN</name>
<dbReference type="GO" id="GO:0005524">
    <property type="term" value="F:ATP binding"/>
    <property type="evidence" value="ECO:0007669"/>
    <property type="project" value="UniProtKB-KW"/>
</dbReference>
<reference evidence="4 5" key="1">
    <citation type="submission" date="2019-06" db="EMBL/GenBank/DDBJ databases">
        <title>Draft genome of Streptomyces sedi sp. JCM16909.</title>
        <authorList>
            <person name="Klykleung N."/>
            <person name="Tanasupawat S."/>
            <person name="Kudo T."/>
            <person name="Yuki M."/>
            <person name="Ohkuma M."/>
        </authorList>
    </citation>
    <scope>NUCLEOTIDE SEQUENCE [LARGE SCALE GENOMIC DNA]</scope>
    <source>
        <strain evidence="4 5">JCM 16909</strain>
    </source>
</reference>
<dbReference type="PANTHER" id="PTHR16305">
    <property type="entry name" value="TESTICULAR SOLUBLE ADENYLYL CYCLASE"/>
    <property type="match status" value="1"/>
</dbReference>
<dbReference type="InterPro" id="IPR041664">
    <property type="entry name" value="AAA_16"/>
</dbReference>
<dbReference type="AlphaFoldDB" id="A0A5C4V5B1"/>
<dbReference type="Proteomes" id="UP000311713">
    <property type="component" value="Unassembled WGS sequence"/>
</dbReference>
<sequence>MGVGDRPRRGSPHCVILIQRGTQRKAQVFDQLIGREHASGLLGAEVARTAASHGGLVLVAGEPGIGKTALVTDVAREAGGHGFLVLGGSCWDAENAPGYWPWTQVLRALRRLVDGEEWAELERASAHALGALLADPRPDDAADRDDFALFDAVTTALVTASQRRPLMVVVDDLHWADAASLRLLRFAAQHTWFERVLLVGTYRDAEVEPGSEGDAGHPLREAMLPLLARATTVALEGLDEAGVGDLIARTVGRRAEPALVAEAHRRTGGNPFFVEQTARLWQGGGAVDTVPPGVRDVVRRRVALLSPEVAELLRQAAVLGREFHRQVLAAALGTPPARAERLLGQAVAARLVVPRADGGFAFGHDLVRETLYAALDEPGARRRHAAVVRALDRRPALADRVPPADLARHAHLAGDEVAPARALALLRAAAADASRRLAFDEAEGHLRRAHELAAGVDPHRRVLLGLELAEELAGRAEWEGARPYVERALAEAAELADPMLSARVALTLHQSRVARHGLARAALPGLLAEAHRGLLPVAPEGPPEPPADPAAVDRLAGELAVRVSVLGRRGQDDDALAFGLSARHAAIWGPGSAAERAVLNEELIVLSRRTGDADAEHFAMALRWVALVELGDPGYLGQLREFTMLAERHDRPRFALSALVDRAVIALLHGAFEESARLQAEATASLRERQDRWYHRYALQLTWSRLLLQGRLDEVDTVLAGMAEVGYRYPELLEGITAVHRGDLDTVRRSLATAGEGERYPRHVWALWLRMRAQCAAALGDPERCRAAVAALTPLADQWGVSFYGFDVSGPFALWLGELAAALGDWPEAVEWCAAAASSADRMRAEPWAVEARLRQAEAVLAVGGPEAPEEAEALLRRVGEAAGRLGMRGIDARVAAVREGRARRVARVEAEFRREGADGAVWTLRFAGRTVRMPDAKGLRDLRELLTSPGADVPATRLLDPAGCAELVAARSFGGDPVLDDTARAAYRRRLTQLDAEIDRADAADDDLAAARLDAERTALVEELRAAAGLGGRARRLGDEAERARKTVTARIRDTLRRLDERHPELAAHLRASVTTGATCGYHPADGGGPVAWRL</sequence>
<evidence type="ECO:0000313" key="5">
    <source>
        <dbReference type="Proteomes" id="UP000311713"/>
    </source>
</evidence>
<organism evidence="4 5">
    <name type="scientific">Streptomyces sedi</name>
    <dbReference type="NCBI Taxonomy" id="555059"/>
    <lineage>
        <taxon>Bacteria</taxon>
        <taxon>Bacillati</taxon>
        <taxon>Actinomycetota</taxon>
        <taxon>Actinomycetes</taxon>
        <taxon>Kitasatosporales</taxon>
        <taxon>Streptomycetaceae</taxon>
        <taxon>Streptomyces</taxon>
    </lineage>
</organism>
<comment type="caution">
    <text evidence="4">The sequence shown here is derived from an EMBL/GenBank/DDBJ whole genome shotgun (WGS) entry which is preliminary data.</text>
</comment>
<dbReference type="PANTHER" id="PTHR16305:SF35">
    <property type="entry name" value="TRANSCRIPTIONAL ACTIVATOR DOMAIN"/>
    <property type="match status" value="1"/>
</dbReference>
<dbReference type="OrthoDB" id="134712at2"/>
<protein>
    <submittedName>
        <fullName evidence="4">ATPase</fullName>
    </submittedName>
</protein>
<evidence type="ECO:0000256" key="2">
    <source>
        <dbReference type="ARBA" id="ARBA00022840"/>
    </source>
</evidence>